<dbReference type="Proteomes" id="UP001485043">
    <property type="component" value="Unassembled WGS sequence"/>
</dbReference>
<gene>
    <name evidence="2" type="ORF">WJX84_001821</name>
</gene>
<accession>A0AAW1SZJ6</accession>
<evidence type="ECO:0000313" key="2">
    <source>
        <dbReference type="EMBL" id="KAK9862131.1"/>
    </source>
</evidence>
<name>A0AAW1SZJ6_9CHLO</name>
<evidence type="ECO:0000256" key="1">
    <source>
        <dbReference type="SAM" id="Phobius"/>
    </source>
</evidence>
<feature type="transmembrane region" description="Helical" evidence="1">
    <location>
        <begin position="60"/>
        <end position="82"/>
    </location>
</feature>
<organism evidence="2 3">
    <name type="scientific">Apatococcus fuscideae</name>
    <dbReference type="NCBI Taxonomy" id="2026836"/>
    <lineage>
        <taxon>Eukaryota</taxon>
        <taxon>Viridiplantae</taxon>
        <taxon>Chlorophyta</taxon>
        <taxon>core chlorophytes</taxon>
        <taxon>Trebouxiophyceae</taxon>
        <taxon>Chlorellales</taxon>
        <taxon>Chlorellaceae</taxon>
        <taxon>Apatococcus</taxon>
    </lineage>
</organism>
<evidence type="ECO:0000313" key="3">
    <source>
        <dbReference type="Proteomes" id="UP001485043"/>
    </source>
</evidence>
<keyword evidence="1" id="KW-1133">Transmembrane helix</keyword>
<reference evidence="2 3" key="1">
    <citation type="journal article" date="2024" name="Nat. Commun.">
        <title>Phylogenomics reveals the evolutionary origins of lichenization in chlorophyte algae.</title>
        <authorList>
            <person name="Puginier C."/>
            <person name="Libourel C."/>
            <person name="Otte J."/>
            <person name="Skaloud P."/>
            <person name="Haon M."/>
            <person name="Grisel S."/>
            <person name="Petersen M."/>
            <person name="Berrin J.G."/>
            <person name="Delaux P.M."/>
            <person name="Dal Grande F."/>
            <person name="Keller J."/>
        </authorList>
    </citation>
    <scope>NUCLEOTIDE SEQUENCE [LARGE SCALE GENOMIC DNA]</scope>
    <source>
        <strain evidence="2 3">SAG 2523</strain>
    </source>
</reference>
<protein>
    <submittedName>
        <fullName evidence="2">Uncharacterized protein</fullName>
    </submittedName>
</protein>
<comment type="caution">
    <text evidence="2">The sequence shown here is derived from an EMBL/GenBank/DDBJ whole genome shotgun (WGS) entry which is preliminary data.</text>
</comment>
<keyword evidence="1" id="KW-0812">Transmembrane</keyword>
<dbReference type="EMBL" id="JALJOV010000651">
    <property type="protein sequence ID" value="KAK9862131.1"/>
    <property type="molecule type" value="Genomic_DNA"/>
</dbReference>
<keyword evidence="1" id="KW-0472">Membrane</keyword>
<sequence>MDVYPGRKHVEAPCATQLVVDLFNQAAGSEFSRAFSVRSSKRLASGTLLSCCSIDILTRILSTAVSILLCLLLATTLLLAVVTL</sequence>
<proteinExistence type="predicted"/>
<dbReference type="AlphaFoldDB" id="A0AAW1SZJ6"/>
<keyword evidence="3" id="KW-1185">Reference proteome</keyword>